<keyword evidence="1" id="KW-0808">Transferase</keyword>
<dbReference type="EMBL" id="BKCJ011624083">
    <property type="protein sequence ID" value="GFD44500.1"/>
    <property type="molecule type" value="Genomic_DNA"/>
</dbReference>
<keyword evidence="1" id="KW-0695">RNA-directed DNA polymerase</keyword>
<keyword evidence="1" id="KW-0548">Nucleotidyltransferase</keyword>
<comment type="caution">
    <text evidence="1">The sequence shown here is derived from an EMBL/GenBank/DDBJ whole genome shotgun (WGS) entry which is preliminary data.</text>
</comment>
<sequence length="65" mass="7680">INEAEVSTVVEEEGNTWMTPIYEYLTKETLPVEKNKARSVRLKSRRYAIISGVMYKKSFLEPWLR</sequence>
<reference evidence="1" key="1">
    <citation type="journal article" date="2019" name="Sci. Rep.">
        <title>Draft genome of Tanacetum cinerariifolium, the natural source of mosquito coil.</title>
        <authorList>
            <person name="Yamashiro T."/>
            <person name="Shiraishi A."/>
            <person name="Satake H."/>
            <person name="Nakayama K."/>
        </authorList>
    </citation>
    <scope>NUCLEOTIDE SEQUENCE</scope>
</reference>
<dbReference type="GO" id="GO:0003964">
    <property type="term" value="F:RNA-directed DNA polymerase activity"/>
    <property type="evidence" value="ECO:0007669"/>
    <property type="project" value="UniProtKB-KW"/>
</dbReference>
<name>A0A699WE10_TANCI</name>
<dbReference type="AlphaFoldDB" id="A0A699WE10"/>
<feature type="non-terminal residue" evidence="1">
    <location>
        <position position="1"/>
    </location>
</feature>
<evidence type="ECO:0000313" key="1">
    <source>
        <dbReference type="EMBL" id="GFD44500.1"/>
    </source>
</evidence>
<protein>
    <submittedName>
        <fullName evidence="1">Reverse transcriptase domain-containing protein</fullName>
    </submittedName>
</protein>
<gene>
    <name evidence="1" type="ORF">Tci_916469</name>
</gene>
<proteinExistence type="predicted"/>
<accession>A0A699WE10</accession>
<organism evidence="1">
    <name type="scientific">Tanacetum cinerariifolium</name>
    <name type="common">Dalmatian daisy</name>
    <name type="synonym">Chrysanthemum cinerariifolium</name>
    <dbReference type="NCBI Taxonomy" id="118510"/>
    <lineage>
        <taxon>Eukaryota</taxon>
        <taxon>Viridiplantae</taxon>
        <taxon>Streptophyta</taxon>
        <taxon>Embryophyta</taxon>
        <taxon>Tracheophyta</taxon>
        <taxon>Spermatophyta</taxon>
        <taxon>Magnoliopsida</taxon>
        <taxon>eudicotyledons</taxon>
        <taxon>Gunneridae</taxon>
        <taxon>Pentapetalae</taxon>
        <taxon>asterids</taxon>
        <taxon>campanulids</taxon>
        <taxon>Asterales</taxon>
        <taxon>Asteraceae</taxon>
        <taxon>Asteroideae</taxon>
        <taxon>Anthemideae</taxon>
        <taxon>Anthemidinae</taxon>
        <taxon>Tanacetum</taxon>
    </lineage>
</organism>